<keyword evidence="1" id="KW-0175">Coiled coil</keyword>
<dbReference type="Proteomes" id="UP000295636">
    <property type="component" value="Unassembled WGS sequence"/>
</dbReference>
<gene>
    <name evidence="3" type="primary">spoIIIAB</name>
    <name evidence="3" type="ORF">E1757_05050</name>
</gene>
<keyword evidence="2" id="KW-0472">Membrane</keyword>
<dbReference type="EMBL" id="SMRT01000002">
    <property type="protein sequence ID" value="TDF99233.1"/>
    <property type="molecule type" value="Genomic_DNA"/>
</dbReference>
<evidence type="ECO:0000313" key="3">
    <source>
        <dbReference type="EMBL" id="TDF99233.1"/>
    </source>
</evidence>
<evidence type="ECO:0000256" key="2">
    <source>
        <dbReference type="SAM" id="Phobius"/>
    </source>
</evidence>
<dbReference type="NCBIfam" id="TIGR02833">
    <property type="entry name" value="spore_III_AB"/>
    <property type="match status" value="1"/>
</dbReference>
<dbReference type="InterPro" id="IPR014198">
    <property type="entry name" value="Spore_III_AB"/>
</dbReference>
<feature type="coiled-coil region" evidence="1">
    <location>
        <begin position="128"/>
        <end position="155"/>
    </location>
</feature>
<feature type="transmembrane region" description="Helical" evidence="2">
    <location>
        <begin position="154"/>
        <end position="171"/>
    </location>
</feature>
<keyword evidence="4" id="KW-1185">Reference proteome</keyword>
<reference evidence="3 4" key="1">
    <citation type="submission" date="2019-03" db="EMBL/GenBank/DDBJ databases">
        <title>This is whole genome sequence of Paenibacillus sp MS74 strain.</title>
        <authorList>
            <person name="Trinh H.N."/>
        </authorList>
    </citation>
    <scope>NUCLEOTIDE SEQUENCE [LARGE SCALE GENOMIC DNA]</scope>
    <source>
        <strain evidence="3 4">MS74</strain>
    </source>
</reference>
<dbReference type="RefSeq" id="WP_133225771.1">
    <property type="nucleotide sequence ID" value="NZ_SMRT01000002.1"/>
</dbReference>
<proteinExistence type="predicted"/>
<sequence>MMKLLGALLILLSATLFGFYQAQQYSRRPKQIADLIRALQRLETEIVYGSTPLPDALLRVALACPAPVHWVFRHTAEELLKEAGRSVQHIWRQVVTDDWKLTSMKPNEQHIVRQLGHTLGLSDGADQVKHLRLAVQQLQGELESAQEERKRYESMWRSLGLLMGALIVILMY</sequence>
<keyword evidence="2" id="KW-1133">Transmembrane helix</keyword>
<dbReference type="AlphaFoldDB" id="A0A4R5KTK6"/>
<accession>A0A4R5KTK6</accession>
<evidence type="ECO:0000313" key="4">
    <source>
        <dbReference type="Proteomes" id="UP000295636"/>
    </source>
</evidence>
<keyword evidence="2" id="KW-0812">Transmembrane</keyword>
<dbReference type="OrthoDB" id="1957909at2"/>
<organism evidence="3 4">
    <name type="scientific">Paenibacillus piri</name>
    <dbReference type="NCBI Taxonomy" id="2547395"/>
    <lineage>
        <taxon>Bacteria</taxon>
        <taxon>Bacillati</taxon>
        <taxon>Bacillota</taxon>
        <taxon>Bacilli</taxon>
        <taxon>Bacillales</taxon>
        <taxon>Paenibacillaceae</taxon>
        <taxon>Paenibacillus</taxon>
    </lineage>
</organism>
<name>A0A4R5KTK6_9BACL</name>
<comment type="caution">
    <text evidence="3">The sequence shown here is derived from an EMBL/GenBank/DDBJ whole genome shotgun (WGS) entry which is preliminary data.</text>
</comment>
<evidence type="ECO:0000256" key="1">
    <source>
        <dbReference type="SAM" id="Coils"/>
    </source>
</evidence>
<dbReference type="Pfam" id="PF09548">
    <property type="entry name" value="Spore_III_AB"/>
    <property type="match status" value="1"/>
</dbReference>
<dbReference type="PIRSF" id="PIRSF021435">
    <property type="entry name" value="SpoIIIAB"/>
    <property type="match status" value="1"/>
</dbReference>
<protein>
    <submittedName>
        <fullName evidence="3">Stage III sporulation protein AB</fullName>
    </submittedName>
</protein>